<organism evidence="1 2">
    <name type="scientific">Ralstonia solanacearum</name>
    <name type="common">Pseudomonas solanacearum</name>
    <dbReference type="NCBI Taxonomy" id="305"/>
    <lineage>
        <taxon>Bacteria</taxon>
        <taxon>Pseudomonadati</taxon>
        <taxon>Pseudomonadota</taxon>
        <taxon>Betaproteobacteria</taxon>
        <taxon>Burkholderiales</taxon>
        <taxon>Burkholderiaceae</taxon>
        <taxon>Ralstonia</taxon>
        <taxon>Ralstonia solanacearum species complex</taxon>
    </lineage>
</organism>
<sequence>MSVPRLGLPNLGFGVGLRTTHLPHILRHGPGVDWFEIISENFIDHYGYARHALERIRAEVPIVMHGVSLSIGSTDPLNRGYLAGLKRLADDIQPAWVSDHLCWTGVAGINSHDLLPLPLTEACYRHVRQRVEAVQEFLQRPLVLENPSSYLEFAHTSIAECDFLARLARETGCGLLLDVNNVYVSSHNHGFDPEAYLHRLPPEHIVQIHLAGPTDCGDLLVDTHDQAVPARVWQLYVLAQRLCGATVPDDDPTAKGAVSTLLEWDANIPAYPDLLAELGKARALLRGEMSLPAVSAGLPLRVAATDPLGDPAPGPIVYSTPLDFQVRECHAVTSAT</sequence>
<dbReference type="RefSeq" id="WP_184848661.1">
    <property type="nucleotide sequence ID" value="NZ_JABZEH010000001.1"/>
</dbReference>
<dbReference type="Proteomes" id="UP001143674">
    <property type="component" value="Unassembled WGS sequence"/>
</dbReference>
<dbReference type="PANTHER" id="PTHR42194:SF1">
    <property type="entry name" value="UPF0276 PROTEIN HI_1600"/>
    <property type="match status" value="1"/>
</dbReference>
<comment type="caution">
    <text evidence="1">The sequence shown here is derived from an EMBL/GenBank/DDBJ whole genome shotgun (WGS) entry which is preliminary data.</text>
</comment>
<dbReference type="SUPFAM" id="SSF51658">
    <property type="entry name" value="Xylose isomerase-like"/>
    <property type="match status" value="1"/>
</dbReference>
<dbReference type="EMBL" id="JAIVEX010000011">
    <property type="protein sequence ID" value="MDB0523874.1"/>
    <property type="molecule type" value="Genomic_DNA"/>
</dbReference>
<proteinExistence type="predicted"/>
<dbReference type="NCBIfam" id="NF003818">
    <property type="entry name" value="PRK05409.1"/>
    <property type="match status" value="1"/>
</dbReference>
<dbReference type="AlphaFoldDB" id="A0AAE3T713"/>
<dbReference type="Gene3D" id="3.20.20.150">
    <property type="entry name" value="Divalent-metal-dependent TIM barrel enzymes"/>
    <property type="match status" value="1"/>
</dbReference>
<evidence type="ECO:0000313" key="2">
    <source>
        <dbReference type="Proteomes" id="UP001143674"/>
    </source>
</evidence>
<evidence type="ECO:0000313" key="1">
    <source>
        <dbReference type="EMBL" id="MDB0523874.1"/>
    </source>
</evidence>
<protein>
    <submittedName>
        <fullName evidence="1">DUF692 domain-containing protein</fullName>
    </submittedName>
</protein>
<dbReference type="Pfam" id="PF05114">
    <property type="entry name" value="MbnB_TglH_ChrH"/>
    <property type="match status" value="1"/>
</dbReference>
<accession>A0AAE3T713</accession>
<dbReference type="PANTHER" id="PTHR42194">
    <property type="entry name" value="UPF0276 PROTEIN HI_1600"/>
    <property type="match status" value="1"/>
</dbReference>
<dbReference type="InterPro" id="IPR036237">
    <property type="entry name" value="Xyl_isomerase-like_sf"/>
</dbReference>
<reference evidence="1" key="1">
    <citation type="submission" date="2021-09" db="EMBL/GenBank/DDBJ databases">
        <title>Genomic analysis of Ralstonia spp.</title>
        <authorList>
            <person name="Aburjaile F."/>
            <person name="Ariute J.C."/>
            <person name="Pais A.K.L."/>
            <person name="Albuquerque G.M.R."/>
            <person name="Silva A.M.F."/>
            <person name="Brenig B."/>
            <person name="Azevedo V."/>
            <person name="Matiuzzi M."/>
            <person name="Ramos R."/>
            <person name="Goes-Neto A."/>
            <person name="Soares S."/>
            <person name="Iseppon A.M.B."/>
            <person name="Souza E."/>
            <person name="Gama M."/>
        </authorList>
    </citation>
    <scope>NUCLEOTIDE SEQUENCE</scope>
    <source>
        <strain evidence="1">B4</strain>
    </source>
</reference>
<name>A0AAE3T713_RALSL</name>
<gene>
    <name evidence="1" type="ORF">LBW55_19920</name>
</gene>
<dbReference type="InterPro" id="IPR007801">
    <property type="entry name" value="MbnB/TglH/ChrH"/>
</dbReference>